<dbReference type="EMBL" id="CCSD01000099">
    <property type="protein sequence ID" value="CDZ91478.1"/>
    <property type="molecule type" value="Genomic_DNA"/>
</dbReference>
<keyword evidence="1" id="KW-0812">Transmembrane</keyword>
<reference evidence="2 3" key="1">
    <citation type="journal article" date="2014" name="Genome Announc.">
        <title>Draft Genome Sequence of Propane- and Butane-Oxidizing Actinobacterium Rhodococcus ruber IEGM 231.</title>
        <authorList>
            <person name="Ivshina I.B."/>
            <person name="Kuyukina M.S."/>
            <person name="Krivoruchko A.V."/>
            <person name="Barbe V."/>
            <person name="Fischer C."/>
        </authorList>
    </citation>
    <scope>NUCLEOTIDE SEQUENCE [LARGE SCALE GENOMIC DNA]</scope>
</reference>
<dbReference type="InterPro" id="IPR006311">
    <property type="entry name" value="TAT_signal"/>
</dbReference>
<dbReference type="eggNOG" id="ENOG5033EHB">
    <property type="taxonomic scope" value="Bacteria"/>
</dbReference>
<gene>
    <name evidence="2" type="ORF">RHRU231_840007</name>
</gene>
<feature type="transmembrane region" description="Helical" evidence="1">
    <location>
        <begin position="25"/>
        <end position="46"/>
    </location>
</feature>
<evidence type="ECO:0000313" key="2">
    <source>
        <dbReference type="EMBL" id="CDZ91478.1"/>
    </source>
</evidence>
<accession>A0A098BRW1</accession>
<sequence length="160" mass="16220">MTYPSLHPAPAAEVDSSRRTFRRGFAAGVAAALAVGVLVTGAVLAVRSIAGPDSFTVGGPMTLQDGFTTSSATQFDCEGEGGYSDMSPAAAVTVSDQSGTLLAKGRLDGSIDMGDSCIFTFAVADVPRGAAFYEVEISHRGGISFTASEAEDGISLSLGD</sequence>
<dbReference type="AlphaFoldDB" id="A0A098BRW1"/>
<evidence type="ECO:0000256" key="1">
    <source>
        <dbReference type="SAM" id="Phobius"/>
    </source>
</evidence>
<name>A0A098BRW1_9NOCA</name>
<dbReference type="Proteomes" id="UP000042997">
    <property type="component" value="Unassembled WGS sequence"/>
</dbReference>
<dbReference type="PROSITE" id="PS51318">
    <property type="entry name" value="TAT"/>
    <property type="match status" value="1"/>
</dbReference>
<protein>
    <submittedName>
        <fullName evidence="2">Uncharacterized protein</fullName>
    </submittedName>
</protein>
<keyword evidence="1" id="KW-0472">Membrane</keyword>
<dbReference type="OrthoDB" id="4412616at2"/>
<dbReference type="RefSeq" id="WP_040274676.1">
    <property type="nucleotide sequence ID" value="NZ_JAJNCM010000014.1"/>
</dbReference>
<organism evidence="2 3">
    <name type="scientific">Rhodococcus ruber</name>
    <dbReference type="NCBI Taxonomy" id="1830"/>
    <lineage>
        <taxon>Bacteria</taxon>
        <taxon>Bacillati</taxon>
        <taxon>Actinomycetota</taxon>
        <taxon>Actinomycetes</taxon>
        <taxon>Mycobacteriales</taxon>
        <taxon>Nocardiaceae</taxon>
        <taxon>Rhodococcus</taxon>
    </lineage>
</organism>
<proteinExistence type="predicted"/>
<keyword evidence="1" id="KW-1133">Transmembrane helix</keyword>
<evidence type="ECO:0000313" key="3">
    <source>
        <dbReference type="Proteomes" id="UP000042997"/>
    </source>
</evidence>